<dbReference type="EMBL" id="BSNX01000019">
    <property type="protein sequence ID" value="GLQ72667.1"/>
    <property type="molecule type" value="Genomic_DNA"/>
</dbReference>
<protein>
    <recommendedName>
        <fullName evidence="3">DUF333 domain-containing protein</fullName>
    </recommendedName>
</protein>
<dbReference type="AlphaFoldDB" id="A0AAV5NPW1"/>
<dbReference type="Proteomes" id="UP001156690">
    <property type="component" value="Unassembled WGS sequence"/>
</dbReference>
<evidence type="ECO:0000313" key="2">
    <source>
        <dbReference type="Proteomes" id="UP001156690"/>
    </source>
</evidence>
<organism evidence="1 2">
    <name type="scientific">Vibrio penaeicida</name>
    <dbReference type="NCBI Taxonomy" id="104609"/>
    <lineage>
        <taxon>Bacteria</taxon>
        <taxon>Pseudomonadati</taxon>
        <taxon>Pseudomonadota</taxon>
        <taxon>Gammaproteobacteria</taxon>
        <taxon>Vibrionales</taxon>
        <taxon>Vibrionaceae</taxon>
        <taxon>Vibrio</taxon>
    </lineage>
</organism>
<dbReference type="InterPro" id="IPR005590">
    <property type="entry name" value="DUF333"/>
</dbReference>
<proteinExistence type="predicted"/>
<name>A0AAV5NPW1_9VIBR</name>
<dbReference type="PANTHER" id="PTHR38008:SF2">
    <property type="entry name" value="HEMOLYSIN"/>
    <property type="match status" value="1"/>
</dbReference>
<dbReference type="RefSeq" id="WP_126606418.1">
    <property type="nucleotide sequence ID" value="NZ_AP025145.1"/>
</dbReference>
<gene>
    <name evidence="1" type="ORF">GCM10007932_20270</name>
</gene>
<dbReference type="Pfam" id="PF03891">
    <property type="entry name" value="DUF333"/>
    <property type="match status" value="1"/>
</dbReference>
<dbReference type="PANTHER" id="PTHR38008">
    <property type="entry name" value="HEMOLYSIN-RELATED"/>
    <property type="match status" value="1"/>
</dbReference>
<evidence type="ECO:0008006" key="3">
    <source>
        <dbReference type="Google" id="ProtNLM"/>
    </source>
</evidence>
<keyword evidence="2" id="KW-1185">Reference proteome</keyword>
<reference evidence="2" key="1">
    <citation type="journal article" date="2019" name="Int. J. Syst. Evol. Microbiol.">
        <title>The Global Catalogue of Microorganisms (GCM) 10K type strain sequencing project: providing services to taxonomists for standard genome sequencing and annotation.</title>
        <authorList>
            <consortium name="The Broad Institute Genomics Platform"/>
            <consortium name="The Broad Institute Genome Sequencing Center for Infectious Disease"/>
            <person name="Wu L."/>
            <person name="Ma J."/>
        </authorList>
    </citation>
    <scope>NUCLEOTIDE SEQUENCE [LARGE SCALE GENOMIC DNA]</scope>
    <source>
        <strain evidence="2">NBRC 15640</strain>
    </source>
</reference>
<evidence type="ECO:0000313" key="1">
    <source>
        <dbReference type="EMBL" id="GLQ72667.1"/>
    </source>
</evidence>
<sequence>MANPASEFCVKKGGKVNIVDTKDGQIGYCEFEDGTSIEEWEYFRNNS</sequence>
<accession>A0AAV5NPW1</accession>
<comment type="caution">
    <text evidence="1">The sequence shown here is derived from an EMBL/GenBank/DDBJ whole genome shotgun (WGS) entry which is preliminary data.</text>
</comment>